<gene>
    <name evidence="7" type="ORF">EX895_004554</name>
</gene>
<organism evidence="7 8">
    <name type="scientific">Sporisorium graminicola</name>
    <dbReference type="NCBI Taxonomy" id="280036"/>
    <lineage>
        <taxon>Eukaryota</taxon>
        <taxon>Fungi</taxon>
        <taxon>Dikarya</taxon>
        <taxon>Basidiomycota</taxon>
        <taxon>Ustilaginomycotina</taxon>
        <taxon>Ustilaginomycetes</taxon>
        <taxon>Ustilaginales</taxon>
        <taxon>Ustilaginaceae</taxon>
        <taxon>Sporisorium</taxon>
    </lineage>
</organism>
<feature type="compositionally biased region" description="Basic and acidic residues" evidence="5">
    <location>
        <begin position="194"/>
        <end position="204"/>
    </location>
</feature>
<accession>A0A4U7KPK2</accession>
<feature type="region of interest" description="Disordered" evidence="5">
    <location>
        <begin position="1"/>
        <end position="86"/>
    </location>
</feature>
<keyword evidence="4" id="KW-0539">Nucleus</keyword>
<dbReference type="GO" id="GO:0003676">
    <property type="term" value="F:nucleic acid binding"/>
    <property type="evidence" value="ECO:0007669"/>
    <property type="project" value="InterPro"/>
</dbReference>
<dbReference type="InterPro" id="IPR003604">
    <property type="entry name" value="Matrin/U1-like-C_Znf_C2H2"/>
</dbReference>
<dbReference type="GO" id="GO:0008270">
    <property type="term" value="F:zinc ion binding"/>
    <property type="evidence" value="ECO:0007669"/>
    <property type="project" value="UniProtKB-KW"/>
</dbReference>
<sequence>MSQSRPPTSAATGGGGGGDNNNTSKGVGPSRRTWDKEEFSRKAMSREKRQAELDSVNAERRLQGLQPLKRLKSNAPEPELAMQQRRAPLGLERNQGKTLMVDLTSSDGKGQTGPGFYCEVCRKLLKDNLAYLDHINGRVHLMRIGQSTQQDRATLQDVQDMLDKLTREAEAAAGGGGKNSAVYDFDRRIQQIAEQEEKEREAKREKRRQQKLLKRSASSNNEPQAAAEAGAAEGNDAEAAMIAAMGFGGFGSTKKR</sequence>
<keyword evidence="1" id="KW-0479">Metal-binding</keyword>
<dbReference type="RefSeq" id="XP_029738390.1">
    <property type="nucleotide sequence ID" value="XM_029885148.1"/>
</dbReference>
<evidence type="ECO:0000259" key="6">
    <source>
        <dbReference type="PROSITE" id="PS00028"/>
    </source>
</evidence>
<dbReference type="InterPro" id="IPR040107">
    <property type="entry name" value="Snu23"/>
</dbReference>
<feature type="domain" description="C2H2-type" evidence="6">
    <location>
        <begin position="118"/>
        <end position="140"/>
    </location>
</feature>
<dbReference type="InterPro" id="IPR036236">
    <property type="entry name" value="Znf_C2H2_sf"/>
</dbReference>
<dbReference type="GeneID" id="40727449"/>
<dbReference type="GO" id="GO:0005681">
    <property type="term" value="C:spliceosomal complex"/>
    <property type="evidence" value="ECO:0007669"/>
    <property type="project" value="InterPro"/>
</dbReference>
<dbReference type="SUPFAM" id="SSF57667">
    <property type="entry name" value="beta-beta-alpha zinc fingers"/>
    <property type="match status" value="1"/>
</dbReference>
<dbReference type="PANTHER" id="PTHR45986">
    <property type="entry name" value="ZINC FINGER MATRIN-TYPE PROTEIN 2"/>
    <property type="match status" value="1"/>
</dbReference>
<comment type="caution">
    <text evidence="7">The sequence shown here is derived from an EMBL/GenBank/DDBJ whole genome shotgun (WGS) entry which is preliminary data.</text>
</comment>
<dbReference type="SMART" id="SM00451">
    <property type="entry name" value="ZnF_U1"/>
    <property type="match status" value="1"/>
</dbReference>
<dbReference type="OrthoDB" id="30343at2759"/>
<keyword evidence="8" id="KW-1185">Reference proteome</keyword>
<evidence type="ECO:0000256" key="4">
    <source>
        <dbReference type="ARBA" id="ARBA00023242"/>
    </source>
</evidence>
<dbReference type="KEGG" id="sgra:EX895_004554"/>
<feature type="compositionally biased region" description="Polar residues" evidence="5">
    <location>
        <begin position="1"/>
        <end position="11"/>
    </location>
</feature>
<keyword evidence="2" id="KW-0863">Zinc-finger</keyword>
<evidence type="ECO:0000313" key="8">
    <source>
        <dbReference type="Proteomes" id="UP000306050"/>
    </source>
</evidence>
<evidence type="ECO:0000256" key="5">
    <source>
        <dbReference type="SAM" id="MobiDB-lite"/>
    </source>
</evidence>
<evidence type="ECO:0000256" key="1">
    <source>
        <dbReference type="ARBA" id="ARBA00022723"/>
    </source>
</evidence>
<protein>
    <recommendedName>
        <fullName evidence="6">C2H2-type domain-containing protein</fullName>
    </recommendedName>
</protein>
<dbReference type="PANTHER" id="PTHR45986:SF1">
    <property type="entry name" value="ZINC FINGER MATRIN-TYPE PROTEIN 2"/>
    <property type="match status" value="1"/>
</dbReference>
<dbReference type="InterPro" id="IPR013087">
    <property type="entry name" value="Znf_C2H2_type"/>
</dbReference>
<proteinExistence type="predicted"/>
<feature type="compositionally biased region" description="Basic residues" evidence="5">
    <location>
        <begin position="205"/>
        <end position="214"/>
    </location>
</feature>
<dbReference type="EMBL" id="SRRM01000017">
    <property type="protein sequence ID" value="TKY86405.1"/>
    <property type="molecule type" value="Genomic_DNA"/>
</dbReference>
<evidence type="ECO:0000256" key="2">
    <source>
        <dbReference type="ARBA" id="ARBA00022771"/>
    </source>
</evidence>
<dbReference type="AlphaFoldDB" id="A0A4U7KPK2"/>
<feature type="compositionally biased region" description="Basic and acidic residues" evidence="5">
    <location>
        <begin position="32"/>
        <end position="62"/>
    </location>
</feature>
<dbReference type="Pfam" id="PF12874">
    <property type="entry name" value="zf-met"/>
    <property type="match status" value="1"/>
</dbReference>
<dbReference type="GO" id="GO:0000398">
    <property type="term" value="P:mRNA splicing, via spliceosome"/>
    <property type="evidence" value="ECO:0007669"/>
    <property type="project" value="InterPro"/>
</dbReference>
<feature type="region of interest" description="Disordered" evidence="5">
    <location>
        <begin position="194"/>
        <end position="233"/>
    </location>
</feature>
<evidence type="ECO:0000256" key="3">
    <source>
        <dbReference type="ARBA" id="ARBA00022833"/>
    </source>
</evidence>
<dbReference type="Proteomes" id="UP000306050">
    <property type="component" value="Chromosome SGRAM_4"/>
</dbReference>
<dbReference type="PROSITE" id="PS00028">
    <property type="entry name" value="ZINC_FINGER_C2H2_1"/>
    <property type="match status" value="1"/>
</dbReference>
<name>A0A4U7KPK2_9BASI</name>
<evidence type="ECO:0000313" key="7">
    <source>
        <dbReference type="EMBL" id="TKY86405.1"/>
    </source>
</evidence>
<reference evidence="7 8" key="1">
    <citation type="submission" date="2019-05" db="EMBL/GenBank/DDBJ databases">
        <title>Sporisorium graminicola CBS 10092 draft sequencing and annotation.</title>
        <authorList>
            <person name="Solano-Gonzalez S."/>
            <person name="Caddick M.X."/>
            <person name="Darby A."/>
        </authorList>
    </citation>
    <scope>NUCLEOTIDE SEQUENCE [LARGE SCALE GENOMIC DNA]</scope>
    <source>
        <strain evidence="7 8">CBS 10092</strain>
    </source>
</reference>
<dbReference type="GO" id="GO:0046540">
    <property type="term" value="C:U4/U6 x U5 tri-snRNP complex"/>
    <property type="evidence" value="ECO:0007669"/>
    <property type="project" value="TreeGrafter"/>
</dbReference>
<keyword evidence="3" id="KW-0862">Zinc</keyword>